<keyword evidence="2" id="KW-1185">Reference proteome</keyword>
<sequence>KKKKKKKKKAKEVSPSWPAQSLHGFKERLGKYLEVVSVEDFQEDQVHEAQEIPQAESSQRLGECWWGSIREAHPVLPPSWVMSAHSSCGKDGTGGKLSPALSKTVLRNTRYRNFTCNFSLATRFGH</sequence>
<dbReference type="Ensembl" id="ENSNPET00000009407.1">
    <property type="protein sequence ID" value="ENSNPEP00000009178.1"/>
    <property type="gene ID" value="ENSNPEG00000006894.1"/>
</dbReference>
<reference evidence="1" key="1">
    <citation type="submission" date="2025-08" db="UniProtKB">
        <authorList>
            <consortium name="Ensembl"/>
        </authorList>
    </citation>
    <scope>IDENTIFICATION</scope>
</reference>
<proteinExistence type="predicted"/>
<protein>
    <submittedName>
        <fullName evidence="1">Uncharacterized protein</fullName>
    </submittedName>
</protein>
<evidence type="ECO:0000313" key="2">
    <source>
        <dbReference type="Proteomes" id="UP000694420"/>
    </source>
</evidence>
<accession>A0A8C6Z2N1</accession>
<evidence type="ECO:0000313" key="1">
    <source>
        <dbReference type="Ensembl" id="ENSNPEP00000009178.1"/>
    </source>
</evidence>
<dbReference type="Proteomes" id="UP000694420">
    <property type="component" value="Unplaced"/>
</dbReference>
<dbReference type="AlphaFoldDB" id="A0A8C6Z2N1"/>
<reference evidence="1" key="2">
    <citation type="submission" date="2025-09" db="UniProtKB">
        <authorList>
            <consortium name="Ensembl"/>
        </authorList>
    </citation>
    <scope>IDENTIFICATION</scope>
</reference>
<name>A0A8C6Z2N1_NOTPE</name>
<organism evidence="1 2">
    <name type="scientific">Nothoprocta perdicaria</name>
    <name type="common">Chilean tinamou</name>
    <name type="synonym">Crypturus perdicarius</name>
    <dbReference type="NCBI Taxonomy" id="30464"/>
    <lineage>
        <taxon>Eukaryota</taxon>
        <taxon>Metazoa</taxon>
        <taxon>Chordata</taxon>
        <taxon>Craniata</taxon>
        <taxon>Vertebrata</taxon>
        <taxon>Euteleostomi</taxon>
        <taxon>Archelosauria</taxon>
        <taxon>Archosauria</taxon>
        <taxon>Dinosauria</taxon>
        <taxon>Saurischia</taxon>
        <taxon>Theropoda</taxon>
        <taxon>Coelurosauria</taxon>
        <taxon>Aves</taxon>
        <taxon>Palaeognathae</taxon>
        <taxon>Tinamiformes</taxon>
        <taxon>Tinamidae</taxon>
        <taxon>Nothoprocta</taxon>
    </lineage>
</organism>